<dbReference type="CTD" id="3565317"/>
<feature type="domain" description="TAZ-type" evidence="4">
    <location>
        <begin position="42"/>
        <end position="117"/>
    </location>
</feature>
<name>Q7YWN9_CAEEL</name>
<organism evidence="5 6">
    <name type="scientific">Caenorhabditis elegans</name>
    <dbReference type="NCBI Taxonomy" id="6239"/>
    <lineage>
        <taxon>Eukaryota</taxon>
        <taxon>Metazoa</taxon>
        <taxon>Ecdysozoa</taxon>
        <taxon>Nematoda</taxon>
        <taxon>Chromadorea</taxon>
        <taxon>Rhabditida</taxon>
        <taxon>Rhabditina</taxon>
        <taxon>Rhabditomorpha</taxon>
        <taxon>Rhabditoidea</taxon>
        <taxon>Rhabditidae</taxon>
        <taxon>Peloderinae</taxon>
        <taxon>Caenorhabditis</taxon>
    </lineage>
</organism>
<dbReference type="InterPro" id="IPR035898">
    <property type="entry name" value="TAZ_dom_sf"/>
</dbReference>
<dbReference type="InParanoid" id="Q7YWN9"/>
<accession>Q7YWN9</accession>
<evidence type="ECO:0000256" key="3">
    <source>
        <dbReference type="ARBA" id="ARBA00022833"/>
    </source>
</evidence>
<evidence type="ECO:0000313" key="6">
    <source>
        <dbReference type="Proteomes" id="UP000001940"/>
    </source>
</evidence>
<evidence type="ECO:0000256" key="1">
    <source>
        <dbReference type="ARBA" id="ARBA00022723"/>
    </source>
</evidence>
<dbReference type="KEGG" id="cel:CELE_Y49E10.27"/>
<keyword evidence="6" id="KW-1185">Reference proteome</keyword>
<gene>
    <name evidence="5" type="ORF">CELE_Y49E10.27</name>
    <name evidence="5 7" type="ORF">Y49E10.27</name>
</gene>
<dbReference type="Proteomes" id="UP000001940">
    <property type="component" value="Chromosome III"/>
</dbReference>
<dbReference type="GO" id="GO:0008270">
    <property type="term" value="F:zinc ion binding"/>
    <property type="evidence" value="ECO:0007669"/>
    <property type="project" value="UniProtKB-KW"/>
</dbReference>
<evidence type="ECO:0000313" key="5">
    <source>
        <dbReference type="EMBL" id="CAE18019.2"/>
    </source>
</evidence>
<dbReference type="AlphaFoldDB" id="Q7YWN9"/>
<proteinExistence type="predicted"/>
<dbReference type="UCSC" id="Y49E10.27">
    <property type="organism name" value="c. elegans"/>
</dbReference>
<dbReference type="Pfam" id="PF02135">
    <property type="entry name" value="zf-TAZ"/>
    <property type="match status" value="1"/>
</dbReference>
<dbReference type="Bgee" id="WBGene00013045">
    <property type="expression patterns" value="Expressed in larva and 1 other cell type or tissue"/>
</dbReference>
<dbReference type="HOGENOM" id="CLU_1688349_0_0_1"/>
<dbReference type="SMART" id="SM00551">
    <property type="entry name" value="ZnF_TAZ"/>
    <property type="match status" value="1"/>
</dbReference>
<keyword evidence="1" id="KW-0479">Metal-binding</keyword>
<dbReference type="WormBase" id="Y49E10.27">
    <property type="protein sequence ID" value="CE54239"/>
    <property type="gene ID" value="WBGene00013045"/>
</dbReference>
<dbReference type="AGR" id="WB:WBGene00013045"/>
<evidence type="ECO:0000256" key="2">
    <source>
        <dbReference type="ARBA" id="ARBA00022771"/>
    </source>
</evidence>
<dbReference type="Gene3D" id="1.20.1020.10">
    <property type="entry name" value="TAZ domain"/>
    <property type="match status" value="1"/>
</dbReference>
<evidence type="ECO:0000313" key="7">
    <source>
        <dbReference type="WormBase" id="Y49E10.27"/>
    </source>
</evidence>
<dbReference type="OrthoDB" id="5846160at2759"/>
<keyword evidence="2" id="KW-0863">Zinc-finger</keyword>
<protein>
    <submittedName>
        <fullName evidence="5">TAZ-type domain-containing protein</fullName>
    </submittedName>
</protein>
<dbReference type="EMBL" id="BX284603">
    <property type="protein sequence ID" value="CAE18019.2"/>
    <property type="molecule type" value="Genomic_DNA"/>
</dbReference>
<dbReference type="InterPro" id="IPR000197">
    <property type="entry name" value="Znf_TAZ"/>
</dbReference>
<reference evidence="5 6" key="1">
    <citation type="journal article" date="1998" name="Science">
        <title>Genome sequence of the nematode C. elegans: a platform for investigating biology.</title>
        <authorList>
            <consortium name="The C. elegans sequencing consortium"/>
            <person name="Sulson J.E."/>
            <person name="Waterston R."/>
        </authorList>
    </citation>
    <scope>NUCLEOTIDE SEQUENCE [LARGE SCALE GENOMIC DNA]</scope>
    <source>
        <strain evidence="5 6">Bristol N2</strain>
    </source>
</reference>
<sequence length="138" mass="15568">MSEANNLKTYSTEIANLINKLDITDVLTRDQMIGQGFEEVTAYSYKVGRLTMAMDHASLCTNNRCCRGFCFSIKRILKHYGECYHLDCMECHRFNMVVFEHSVFCGDSRTCKIPGCLSIARANGRISDTAVEPCTSTQ</sequence>
<evidence type="ECO:0000259" key="4">
    <source>
        <dbReference type="SMART" id="SM00551"/>
    </source>
</evidence>
<dbReference type="SUPFAM" id="SSF57933">
    <property type="entry name" value="TAZ domain"/>
    <property type="match status" value="1"/>
</dbReference>
<dbReference type="GeneID" id="3565317"/>
<dbReference type="eggNOG" id="ENOG502TIGG">
    <property type="taxonomic scope" value="Eukaryota"/>
</dbReference>
<dbReference type="PaxDb" id="6239-Y49E10.27"/>
<dbReference type="FunCoup" id="Q7YWN9">
    <property type="interactions" value="811"/>
</dbReference>
<keyword evidence="3" id="KW-0862">Zinc</keyword>